<keyword evidence="4" id="KW-1185">Reference proteome</keyword>
<dbReference type="Proteomes" id="UP001326715">
    <property type="component" value="Chromosome"/>
</dbReference>
<accession>A0A1K1RIX8</accession>
<dbReference type="Proteomes" id="UP000183788">
    <property type="component" value="Unassembled WGS sequence"/>
</dbReference>
<gene>
    <name evidence="1" type="ORF">SAMN05661012_03823</name>
    <name evidence="2" type="ORF">SR876_20010</name>
</gene>
<name>A0A1K1RIX8_9BACT</name>
<evidence type="ECO:0000313" key="4">
    <source>
        <dbReference type="Proteomes" id="UP001326715"/>
    </source>
</evidence>
<dbReference type="RefSeq" id="WP_072362825.1">
    <property type="nucleotide sequence ID" value="NZ_CBHWAX010000001.1"/>
</dbReference>
<proteinExistence type="predicted"/>
<dbReference type="OrthoDB" id="673295at2"/>
<dbReference type="EMBL" id="FPIZ01000012">
    <property type="protein sequence ID" value="SFW71796.1"/>
    <property type="molecule type" value="Genomic_DNA"/>
</dbReference>
<evidence type="ECO:0000313" key="1">
    <source>
        <dbReference type="EMBL" id="SFW71796.1"/>
    </source>
</evidence>
<reference evidence="1 3" key="1">
    <citation type="submission" date="2016-11" db="EMBL/GenBank/DDBJ databases">
        <authorList>
            <person name="Jaros S."/>
            <person name="Januszkiewicz K."/>
            <person name="Wedrychowicz H."/>
        </authorList>
    </citation>
    <scope>NUCLEOTIDE SEQUENCE [LARGE SCALE GENOMIC DNA]</scope>
    <source>
        <strain evidence="1 3">DSM 784</strain>
    </source>
</reference>
<dbReference type="EMBL" id="CP140154">
    <property type="protein sequence ID" value="WQG87209.1"/>
    <property type="molecule type" value="Genomic_DNA"/>
</dbReference>
<dbReference type="AlphaFoldDB" id="A0A1K1RIX8"/>
<evidence type="ECO:0000313" key="3">
    <source>
        <dbReference type="Proteomes" id="UP000183788"/>
    </source>
</evidence>
<evidence type="ECO:0000313" key="2">
    <source>
        <dbReference type="EMBL" id="WQG87209.1"/>
    </source>
</evidence>
<organism evidence="1 3">
    <name type="scientific">Chitinophaga sancti</name>
    <dbReference type="NCBI Taxonomy" id="1004"/>
    <lineage>
        <taxon>Bacteria</taxon>
        <taxon>Pseudomonadati</taxon>
        <taxon>Bacteroidota</taxon>
        <taxon>Chitinophagia</taxon>
        <taxon>Chitinophagales</taxon>
        <taxon>Chitinophagaceae</taxon>
        <taxon>Chitinophaga</taxon>
    </lineage>
</organism>
<reference evidence="2 4" key="2">
    <citation type="submission" date="2023-11" db="EMBL/GenBank/DDBJ databases">
        <title>MicrobeMod: A computational toolkit for identifying prokaryotic methylation and restriction-modification with nanopore sequencing.</title>
        <authorList>
            <person name="Crits-Christoph A."/>
            <person name="Kang S.C."/>
            <person name="Lee H."/>
            <person name="Ostrov N."/>
        </authorList>
    </citation>
    <scope>NUCLEOTIDE SEQUENCE [LARGE SCALE GENOMIC DNA]</scope>
    <source>
        <strain evidence="2 4">ATCC 23090</strain>
    </source>
</reference>
<sequence length="79" mass="8867">MRTLACSITVNGVSRKISLRKKAKEKKYLVVMKGEVLEYTFGKDNVLLQLAGPVLTEAGLSEHIEWMIRNYFGPEPAAQ</sequence>
<protein>
    <submittedName>
        <fullName evidence="1">Uncharacterized protein</fullName>
    </submittedName>
</protein>